<evidence type="ECO:0000256" key="1">
    <source>
        <dbReference type="SAM" id="SignalP"/>
    </source>
</evidence>
<reference evidence="3" key="1">
    <citation type="journal article" date="2017" name="Int. J. Syst. Evol. Microbiol.">
        <title>Notoacmeibacter marinus gen. nov., sp. nov., isolated from the gut of a limpet and proposal of Notoacmeibacteraceae fam. nov. in the order Rhizobiales of the class Alphaproteobacteria.</title>
        <authorList>
            <person name="Huang Z."/>
            <person name="Guo F."/>
            <person name="Lai Q."/>
        </authorList>
    </citation>
    <scope>NUCLEOTIDE SEQUENCE [LARGE SCALE GENOMIC DNA]</scope>
    <source>
        <strain evidence="3">XMTR2A4</strain>
    </source>
</reference>
<dbReference type="PANTHER" id="PTHR39189:SF1">
    <property type="entry name" value="UPF0173 METAL-DEPENDENT HYDROLASE YTKL"/>
    <property type="match status" value="1"/>
</dbReference>
<feature type="signal peptide" evidence="1">
    <location>
        <begin position="1"/>
        <end position="25"/>
    </location>
</feature>
<dbReference type="InterPro" id="IPR036866">
    <property type="entry name" value="RibonucZ/Hydroxyglut_hydro"/>
</dbReference>
<organism evidence="2 3">
    <name type="scientific">Notoacmeibacter marinus</name>
    <dbReference type="NCBI Taxonomy" id="1876515"/>
    <lineage>
        <taxon>Bacteria</taxon>
        <taxon>Pseudomonadati</taxon>
        <taxon>Pseudomonadota</taxon>
        <taxon>Alphaproteobacteria</taxon>
        <taxon>Hyphomicrobiales</taxon>
        <taxon>Notoacmeibacteraceae</taxon>
        <taxon>Notoacmeibacter</taxon>
    </lineage>
</organism>
<dbReference type="EMBL" id="NBYO01000001">
    <property type="protein sequence ID" value="OXT02588.1"/>
    <property type="molecule type" value="Genomic_DNA"/>
</dbReference>
<dbReference type="SUPFAM" id="SSF56281">
    <property type="entry name" value="Metallo-hydrolase/oxidoreductase"/>
    <property type="match status" value="1"/>
</dbReference>
<gene>
    <name evidence="2" type="ORF">B7H23_06775</name>
</gene>
<accession>A0A231V329</accession>
<sequence length="294" mass="31862">MLKVAISSAAALLAGLLLAPATAYAAPPLEPIDPSAQKQAASRCMLVARDLQRQALPVQLARAMPGAMDTPLQWSAYEPPEIRIRYAGHSTFVIETPQGLRIATDFSGAFGARPLPDIVTMNHAHITHWTPAPDPGIAHVLRGWSDENGAPARHWLAVGDALIRNVPTDIRRGGGMEVAGNSIFIFEIADLCIGHLGHLHHPLTDAHHAAIGRLDIVMVPVDGGLTLSTSAMAELVERLQARLVLPMHRRFSPIEDFLSRTRGNFDVRFETEDTIDVSIRSLPRTPTIVILKGV</sequence>
<dbReference type="PANTHER" id="PTHR39189">
    <property type="entry name" value="UPF0173 METAL-DEPENDENT HYDROLASE YTKL"/>
    <property type="match status" value="1"/>
</dbReference>
<feature type="chain" id="PRO_5012533989" description="Zn-dependent hydrolase" evidence="1">
    <location>
        <begin position="26"/>
        <end position="294"/>
    </location>
</feature>
<keyword evidence="1" id="KW-0732">Signal</keyword>
<keyword evidence="3" id="KW-1185">Reference proteome</keyword>
<dbReference type="Pfam" id="PF13483">
    <property type="entry name" value="Lactamase_B_3"/>
    <property type="match status" value="1"/>
</dbReference>
<dbReference type="AlphaFoldDB" id="A0A231V329"/>
<name>A0A231V329_9HYPH</name>
<proteinExistence type="predicted"/>
<evidence type="ECO:0000313" key="2">
    <source>
        <dbReference type="EMBL" id="OXT02588.1"/>
    </source>
</evidence>
<dbReference type="Proteomes" id="UP000215405">
    <property type="component" value="Unassembled WGS sequence"/>
</dbReference>
<dbReference type="RefSeq" id="WP_094076538.1">
    <property type="nucleotide sequence ID" value="NZ_NBYO01000001.1"/>
</dbReference>
<protein>
    <recommendedName>
        <fullName evidence="4">Zn-dependent hydrolase</fullName>
    </recommendedName>
</protein>
<comment type="caution">
    <text evidence="2">The sequence shown here is derived from an EMBL/GenBank/DDBJ whole genome shotgun (WGS) entry which is preliminary data.</text>
</comment>
<dbReference type="Gene3D" id="3.60.15.10">
    <property type="entry name" value="Ribonuclease Z/Hydroxyacylglutathione hydrolase-like"/>
    <property type="match status" value="1"/>
</dbReference>
<evidence type="ECO:0008006" key="4">
    <source>
        <dbReference type="Google" id="ProtNLM"/>
    </source>
</evidence>
<evidence type="ECO:0000313" key="3">
    <source>
        <dbReference type="Proteomes" id="UP000215405"/>
    </source>
</evidence>